<gene>
    <name evidence="4" type="ORF">PISL3812_08783</name>
</gene>
<dbReference type="InterPro" id="IPR013154">
    <property type="entry name" value="ADH-like_N"/>
</dbReference>
<keyword evidence="2" id="KW-0560">Oxidoreductase</keyword>
<proteinExistence type="inferred from homology"/>
<dbReference type="InterPro" id="IPR011032">
    <property type="entry name" value="GroES-like_sf"/>
</dbReference>
<dbReference type="SUPFAM" id="SSF50129">
    <property type="entry name" value="GroES-like"/>
    <property type="match status" value="1"/>
</dbReference>
<keyword evidence="5" id="KW-1185">Reference proteome</keyword>
<dbReference type="Gene3D" id="3.40.50.720">
    <property type="entry name" value="NAD(P)-binding Rossmann-like Domain"/>
    <property type="match status" value="1"/>
</dbReference>
<dbReference type="OrthoDB" id="9992527at2759"/>
<dbReference type="InterPro" id="IPR036291">
    <property type="entry name" value="NAD(P)-bd_dom_sf"/>
</dbReference>
<evidence type="ECO:0000313" key="4">
    <source>
        <dbReference type="EMBL" id="CRG91731.1"/>
    </source>
</evidence>
<evidence type="ECO:0000256" key="1">
    <source>
        <dbReference type="ARBA" id="ARBA00008072"/>
    </source>
</evidence>
<dbReference type="PANTHER" id="PTHR45348">
    <property type="entry name" value="HYPOTHETICAL OXIDOREDUCTASE (EUROFUNG)"/>
    <property type="match status" value="1"/>
</dbReference>
<dbReference type="AlphaFoldDB" id="A0A0U1M9L5"/>
<sequence length="345" mass="36851">MSTQKALVVTELTKPVTLVDDWPIPEPGANQVQVKVTVAGINPHDMKSRDTGLFIAGHLPAVITNDVVGKVTKLGPGVTDIAVGDRIVHQPDFAPGSKQTGLQEYAIADRDLLAKIPDSITDDEAATIPTNVIAPLAALFHSLQIPAPWTPAAQEFDYASLTLLVVGGGSNCGRFGVQLAKLANIGRIVVVGGDETELRSYGATHVIDRHADYDTLLARIRDIVGDELVYAYDAISSPEDIVLPLNALSSSKKGSLVRLLPIGPVDRSKVVGKTAGFELIDVYGVSHVHPELCAGFWSRLPGFLETGQIKPLAYTVKKGLLASNVNEVLDAYKDGKKVIKTHIHL</sequence>
<dbReference type="Gene3D" id="3.90.180.10">
    <property type="entry name" value="Medium-chain alcohol dehydrogenases, catalytic domain"/>
    <property type="match status" value="1"/>
</dbReference>
<dbReference type="STRING" id="28573.A0A0U1M9L5"/>
<organism evidence="4 5">
    <name type="scientific">Talaromyces islandicus</name>
    <name type="common">Penicillium islandicum</name>
    <dbReference type="NCBI Taxonomy" id="28573"/>
    <lineage>
        <taxon>Eukaryota</taxon>
        <taxon>Fungi</taxon>
        <taxon>Dikarya</taxon>
        <taxon>Ascomycota</taxon>
        <taxon>Pezizomycotina</taxon>
        <taxon>Eurotiomycetes</taxon>
        <taxon>Eurotiomycetidae</taxon>
        <taxon>Eurotiales</taxon>
        <taxon>Trichocomaceae</taxon>
        <taxon>Talaromyces</taxon>
        <taxon>Talaromyces sect. Islandici</taxon>
    </lineage>
</organism>
<comment type="similarity">
    <text evidence="1">Belongs to the zinc-containing alcohol dehydrogenase family.</text>
</comment>
<accession>A0A0U1M9L5</accession>
<evidence type="ECO:0000256" key="2">
    <source>
        <dbReference type="ARBA" id="ARBA00023002"/>
    </source>
</evidence>
<dbReference type="PANTHER" id="PTHR45348:SF2">
    <property type="entry name" value="ZINC-TYPE ALCOHOL DEHYDROGENASE-LIKE PROTEIN C2E1P3.01"/>
    <property type="match status" value="1"/>
</dbReference>
<dbReference type="OMA" id="IVYQPSF"/>
<dbReference type="SMART" id="SM00829">
    <property type="entry name" value="PKS_ER"/>
    <property type="match status" value="1"/>
</dbReference>
<dbReference type="InterPro" id="IPR020843">
    <property type="entry name" value="ER"/>
</dbReference>
<protein>
    <recommendedName>
        <fullName evidence="3">Enoyl reductase (ER) domain-containing protein</fullName>
    </recommendedName>
</protein>
<dbReference type="Pfam" id="PF08240">
    <property type="entry name" value="ADH_N"/>
    <property type="match status" value="1"/>
</dbReference>
<dbReference type="InterPro" id="IPR047122">
    <property type="entry name" value="Trans-enoyl_RdTase-like"/>
</dbReference>
<dbReference type="EMBL" id="CVMT01000010">
    <property type="protein sequence ID" value="CRG91731.1"/>
    <property type="molecule type" value="Genomic_DNA"/>
</dbReference>
<dbReference type="Proteomes" id="UP000054383">
    <property type="component" value="Unassembled WGS sequence"/>
</dbReference>
<dbReference type="GO" id="GO:0016651">
    <property type="term" value="F:oxidoreductase activity, acting on NAD(P)H"/>
    <property type="evidence" value="ECO:0007669"/>
    <property type="project" value="InterPro"/>
</dbReference>
<evidence type="ECO:0000313" key="5">
    <source>
        <dbReference type="Proteomes" id="UP000054383"/>
    </source>
</evidence>
<name>A0A0U1M9L5_TALIS</name>
<reference evidence="4 5" key="1">
    <citation type="submission" date="2015-04" db="EMBL/GenBank/DDBJ databases">
        <authorList>
            <person name="Syromyatnikov M.Y."/>
            <person name="Popov V.N."/>
        </authorList>
    </citation>
    <scope>NUCLEOTIDE SEQUENCE [LARGE SCALE GENOMIC DNA]</scope>
    <source>
        <strain evidence="4">WF-38-12</strain>
    </source>
</reference>
<dbReference type="SUPFAM" id="SSF51735">
    <property type="entry name" value="NAD(P)-binding Rossmann-fold domains"/>
    <property type="match status" value="1"/>
</dbReference>
<dbReference type="CDD" id="cd08249">
    <property type="entry name" value="enoyl_reductase_like"/>
    <property type="match status" value="1"/>
</dbReference>
<evidence type="ECO:0000259" key="3">
    <source>
        <dbReference type="SMART" id="SM00829"/>
    </source>
</evidence>
<feature type="domain" description="Enoyl reductase (ER)" evidence="3">
    <location>
        <begin position="11"/>
        <end position="339"/>
    </location>
</feature>